<keyword evidence="6" id="KW-0067">ATP-binding</keyword>
<dbReference type="PANTHER" id="PTHR10457:SF7">
    <property type="entry name" value="GALACTOKINASE-RELATED"/>
    <property type="match status" value="1"/>
</dbReference>
<dbReference type="Pfam" id="PF08544">
    <property type="entry name" value="GHMP_kinases_C"/>
    <property type="match status" value="1"/>
</dbReference>
<sequence>MTGTWAAPGRLNIIGEHTDYNDGYALPIALPHVVTCEAAVRSDDVVRVESRQYPDDVVSVRLRDLARNPIPGWSRYPLGVVHQLRDRLATGLDIRIDSNVPVGAGLSSSAAVTCAVAVAARDLACPDLTDDDLIRITSAAENDYVGAPTGTLDQSASLLCAVGHALFIDFASATRSQVPFDLEASELAVLVVDTNTPHTHADGEYADRRAQCRSAAAALGVKSLRDASSVEQLDDRLLRHRARHVVTENARVMAVVDVLRSGRDLRDIGPVLTASHASLRDDFDVSTKELNRAVETALATGAYGARMVGGGFGGSVIALADAANCDTIADAITREFAVAGFRTPRTFVATPSSGARRVG</sequence>
<dbReference type="Proteomes" id="UP000535543">
    <property type="component" value="Unassembled WGS sequence"/>
</dbReference>
<dbReference type="EMBL" id="VCQU01000004">
    <property type="protein sequence ID" value="NMN95962.1"/>
    <property type="molecule type" value="Genomic_DNA"/>
</dbReference>
<dbReference type="InterPro" id="IPR019741">
    <property type="entry name" value="Galactokinase_CS"/>
</dbReference>
<dbReference type="GO" id="GO:0006012">
    <property type="term" value="P:galactose metabolic process"/>
    <property type="evidence" value="ECO:0007669"/>
    <property type="project" value="UniProtKB-UniRule"/>
</dbReference>
<evidence type="ECO:0000256" key="7">
    <source>
        <dbReference type="ARBA" id="ARBA00022842"/>
    </source>
</evidence>
<accession>A0A848KGX4</accession>
<keyword evidence="9" id="KW-0119">Carbohydrate metabolism</keyword>
<gene>
    <name evidence="14" type="primary">galK</name>
    <name evidence="14" type="ORF">FGL95_13055</name>
</gene>
<dbReference type="InterPro" id="IPR019539">
    <property type="entry name" value="GalKase_N"/>
</dbReference>
<evidence type="ECO:0000259" key="13">
    <source>
        <dbReference type="Pfam" id="PF10509"/>
    </source>
</evidence>
<dbReference type="GO" id="GO:0004335">
    <property type="term" value="F:galactokinase activity"/>
    <property type="evidence" value="ECO:0007669"/>
    <property type="project" value="UniProtKB-UniRule"/>
</dbReference>
<dbReference type="FunFam" id="3.30.70.890:FF:000001">
    <property type="entry name" value="Galactokinase"/>
    <property type="match status" value="1"/>
</dbReference>
<reference evidence="14 15" key="1">
    <citation type="submission" date="2019-05" db="EMBL/GenBank/DDBJ databases">
        <authorList>
            <person name="Lee S.D."/>
        </authorList>
    </citation>
    <scope>NUCLEOTIDE SEQUENCE [LARGE SCALE GENOMIC DNA]</scope>
    <source>
        <strain evidence="14 15">YC2-7</strain>
    </source>
</reference>
<dbReference type="InterPro" id="IPR036554">
    <property type="entry name" value="GHMP_kinase_C_sf"/>
</dbReference>
<keyword evidence="7" id="KW-0460">Magnesium</keyword>
<organism evidence="14 15">
    <name type="scientific">Antrihabitans stalactiti</name>
    <dbReference type="NCBI Taxonomy" id="2584121"/>
    <lineage>
        <taxon>Bacteria</taxon>
        <taxon>Bacillati</taxon>
        <taxon>Actinomycetota</taxon>
        <taxon>Actinomycetes</taxon>
        <taxon>Mycobacteriales</taxon>
        <taxon>Nocardiaceae</taxon>
        <taxon>Antrihabitans</taxon>
    </lineage>
</organism>
<dbReference type="PRINTS" id="PR00959">
    <property type="entry name" value="MEVGALKINASE"/>
</dbReference>
<keyword evidence="5 14" id="KW-0418">Kinase</keyword>
<comment type="caution">
    <text evidence="14">The sequence shown here is derived from an EMBL/GenBank/DDBJ whole genome shotgun (WGS) entry which is preliminary data.</text>
</comment>
<dbReference type="Pfam" id="PF10509">
    <property type="entry name" value="GalKase_gal_bdg"/>
    <property type="match status" value="1"/>
</dbReference>
<evidence type="ECO:0000256" key="9">
    <source>
        <dbReference type="ARBA" id="ARBA00023277"/>
    </source>
</evidence>
<keyword evidence="15" id="KW-1185">Reference proteome</keyword>
<dbReference type="PROSITE" id="PS00106">
    <property type="entry name" value="GALACTOKINASE"/>
    <property type="match status" value="1"/>
</dbReference>
<feature type="domain" description="Galactokinase N-terminal" evidence="13">
    <location>
        <begin position="4"/>
        <end position="37"/>
    </location>
</feature>
<dbReference type="InterPro" id="IPR020568">
    <property type="entry name" value="Ribosomal_Su5_D2-typ_SF"/>
</dbReference>
<protein>
    <recommendedName>
        <fullName evidence="10">Galactokinase</fullName>
        <ecNumber evidence="10">2.7.1.6</ecNumber>
    </recommendedName>
</protein>
<keyword evidence="2 14" id="KW-0808">Transferase</keyword>
<evidence type="ECO:0000256" key="10">
    <source>
        <dbReference type="NCBIfam" id="TIGR00131"/>
    </source>
</evidence>
<evidence type="ECO:0000256" key="1">
    <source>
        <dbReference type="ARBA" id="ARBA00006566"/>
    </source>
</evidence>
<keyword evidence="4" id="KW-0547">Nucleotide-binding</keyword>
<evidence type="ECO:0000256" key="6">
    <source>
        <dbReference type="ARBA" id="ARBA00022840"/>
    </source>
</evidence>
<keyword evidence="3" id="KW-0479">Metal-binding</keyword>
<dbReference type="InterPro" id="IPR006206">
    <property type="entry name" value="Mevalonate/galactokinase"/>
</dbReference>
<dbReference type="InterPro" id="IPR000705">
    <property type="entry name" value="Galactokinase"/>
</dbReference>
<dbReference type="GO" id="GO:0005829">
    <property type="term" value="C:cytosol"/>
    <property type="evidence" value="ECO:0007669"/>
    <property type="project" value="TreeGrafter"/>
</dbReference>
<feature type="domain" description="GHMP kinase N-terminal" evidence="11">
    <location>
        <begin position="76"/>
        <end position="159"/>
    </location>
</feature>
<evidence type="ECO:0000256" key="2">
    <source>
        <dbReference type="ARBA" id="ARBA00022679"/>
    </source>
</evidence>
<dbReference type="GO" id="GO:0046872">
    <property type="term" value="F:metal ion binding"/>
    <property type="evidence" value="ECO:0007669"/>
    <property type="project" value="UniProtKB-KW"/>
</dbReference>
<dbReference type="AlphaFoldDB" id="A0A848KGX4"/>
<dbReference type="RefSeq" id="WP_169587420.1">
    <property type="nucleotide sequence ID" value="NZ_VCQU01000004.1"/>
</dbReference>
<dbReference type="PIRSF" id="PIRSF000530">
    <property type="entry name" value="Galactokinase"/>
    <property type="match status" value="1"/>
</dbReference>
<feature type="domain" description="GHMP kinase C-terminal" evidence="12">
    <location>
        <begin position="263"/>
        <end position="336"/>
    </location>
</feature>
<dbReference type="PRINTS" id="PR00473">
    <property type="entry name" value="GALCTOKINASE"/>
</dbReference>
<dbReference type="Gene3D" id="3.30.70.890">
    <property type="entry name" value="GHMP kinase, C-terminal domain"/>
    <property type="match status" value="1"/>
</dbReference>
<evidence type="ECO:0000256" key="4">
    <source>
        <dbReference type="ARBA" id="ARBA00022741"/>
    </source>
</evidence>
<dbReference type="Gene3D" id="3.30.230.10">
    <property type="match status" value="1"/>
</dbReference>
<reference evidence="14 15" key="2">
    <citation type="submission" date="2020-06" db="EMBL/GenBank/DDBJ databases">
        <title>Antribacter stalactiti gen. nov., sp. nov., a new member of the family Nacardiaceae isolated from a cave.</title>
        <authorList>
            <person name="Kim I.S."/>
        </authorList>
    </citation>
    <scope>NUCLEOTIDE SEQUENCE [LARGE SCALE GENOMIC DNA]</scope>
    <source>
        <strain evidence="14 15">YC2-7</strain>
    </source>
</reference>
<evidence type="ECO:0000313" key="14">
    <source>
        <dbReference type="EMBL" id="NMN95962.1"/>
    </source>
</evidence>
<proteinExistence type="inferred from homology"/>
<dbReference type="PROSITE" id="PS00627">
    <property type="entry name" value="GHMP_KINASES_ATP"/>
    <property type="match status" value="1"/>
</dbReference>
<dbReference type="InterPro" id="IPR013750">
    <property type="entry name" value="GHMP_kinase_C_dom"/>
</dbReference>
<name>A0A848KGX4_9NOCA</name>
<evidence type="ECO:0000256" key="8">
    <source>
        <dbReference type="ARBA" id="ARBA00023144"/>
    </source>
</evidence>
<comment type="similarity">
    <text evidence="1">Belongs to the GHMP kinase family. GalK subfamily.</text>
</comment>
<evidence type="ECO:0000259" key="12">
    <source>
        <dbReference type="Pfam" id="PF08544"/>
    </source>
</evidence>
<dbReference type="GO" id="GO:0005524">
    <property type="term" value="F:ATP binding"/>
    <property type="evidence" value="ECO:0007669"/>
    <property type="project" value="UniProtKB-UniRule"/>
</dbReference>
<evidence type="ECO:0000256" key="5">
    <source>
        <dbReference type="ARBA" id="ARBA00022777"/>
    </source>
</evidence>
<evidence type="ECO:0000313" key="15">
    <source>
        <dbReference type="Proteomes" id="UP000535543"/>
    </source>
</evidence>
<dbReference type="SUPFAM" id="SSF55060">
    <property type="entry name" value="GHMP Kinase, C-terminal domain"/>
    <property type="match status" value="1"/>
</dbReference>
<dbReference type="NCBIfam" id="TIGR00131">
    <property type="entry name" value="gal_kin"/>
    <property type="match status" value="1"/>
</dbReference>
<dbReference type="Pfam" id="PF00288">
    <property type="entry name" value="GHMP_kinases_N"/>
    <property type="match status" value="1"/>
</dbReference>
<dbReference type="InterPro" id="IPR014721">
    <property type="entry name" value="Ribsml_uS5_D2-typ_fold_subgr"/>
</dbReference>
<evidence type="ECO:0000256" key="3">
    <source>
        <dbReference type="ARBA" id="ARBA00022723"/>
    </source>
</evidence>
<dbReference type="InterPro" id="IPR006203">
    <property type="entry name" value="GHMP_knse_ATP-bd_CS"/>
</dbReference>
<dbReference type="EC" id="2.7.1.6" evidence="10"/>
<keyword evidence="8" id="KW-0299">Galactose metabolism</keyword>
<dbReference type="SUPFAM" id="SSF54211">
    <property type="entry name" value="Ribosomal protein S5 domain 2-like"/>
    <property type="match status" value="1"/>
</dbReference>
<evidence type="ECO:0000259" key="11">
    <source>
        <dbReference type="Pfam" id="PF00288"/>
    </source>
</evidence>
<dbReference type="InterPro" id="IPR006204">
    <property type="entry name" value="GHMP_kinase_N_dom"/>
</dbReference>
<dbReference type="PANTHER" id="PTHR10457">
    <property type="entry name" value="MEVALONATE KINASE/GALACTOKINASE"/>
    <property type="match status" value="1"/>
</dbReference>